<evidence type="ECO:0000256" key="9">
    <source>
        <dbReference type="PROSITE-ProRule" id="PRU01356"/>
    </source>
</evidence>
<comment type="similarity">
    <text evidence="3">Belongs to the RBT5 family.</text>
</comment>
<keyword evidence="13" id="KW-1185">Reference proteome</keyword>
<evidence type="ECO:0000256" key="10">
    <source>
        <dbReference type="SAM" id="SignalP"/>
    </source>
</evidence>
<reference evidence="12" key="1">
    <citation type="submission" date="2023-06" db="EMBL/GenBank/DDBJ databases">
        <title>Genome-scale phylogeny and comparative genomics of the fungal order Sordariales.</title>
        <authorList>
            <consortium name="Lawrence Berkeley National Laboratory"/>
            <person name="Hensen N."/>
            <person name="Bonometti L."/>
            <person name="Westerberg I."/>
            <person name="Brannstrom I.O."/>
            <person name="Guillou S."/>
            <person name="Cros-Aarteil S."/>
            <person name="Calhoun S."/>
            <person name="Haridas S."/>
            <person name="Kuo A."/>
            <person name="Mondo S."/>
            <person name="Pangilinan J."/>
            <person name="Riley R."/>
            <person name="LaButti K."/>
            <person name="Andreopoulos B."/>
            <person name="Lipzen A."/>
            <person name="Chen C."/>
            <person name="Yanf M."/>
            <person name="Daum C."/>
            <person name="Ng V."/>
            <person name="Clum A."/>
            <person name="Steindorff A."/>
            <person name="Ohm R."/>
            <person name="Martin F."/>
            <person name="Silar P."/>
            <person name="Natvig D."/>
            <person name="Lalanne C."/>
            <person name="Gautier V."/>
            <person name="Ament-velasquez S.L."/>
            <person name="Kruys A."/>
            <person name="Hutchinson M.I."/>
            <person name="Powell A.J."/>
            <person name="Barry K."/>
            <person name="Miller A.N."/>
            <person name="Grigoriev I.V."/>
            <person name="Debuchy R."/>
            <person name="Gladieux P."/>
            <person name="Thoren M.H."/>
            <person name="Johannesson H."/>
        </authorList>
    </citation>
    <scope>NUCLEOTIDE SEQUENCE</scope>
    <source>
        <strain evidence="12">SMH3187-1</strain>
    </source>
</reference>
<comment type="caution">
    <text evidence="9">Lacks conserved residue(s) required for the propagation of feature annotation.</text>
</comment>
<keyword evidence="5" id="KW-0336">GPI-anchor</keyword>
<evidence type="ECO:0000256" key="8">
    <source>
        <dbReference type="ARBA" id="ARBA00023288"/>
    </source>
</evidence>
<gene>
    <name evidence="12" type="ORF">B0T18DRAFT_487516</name>
</gene>
<keyword evidence="6 10" id="KW-0732">Signal</keyword>
<accession>A0AA40F1V7</accession>
<dbReference type="GO" id="GO:0098552">
    <property type="term" value="C:side of membrane"/>
    <property type="evidence" value="ECO:0007669"/>
    <property type="project" value="UniProtKB-KW"/>
</dbReference>
<feature type="disulfide bond" evidence="9">
    <location>
        <begin position="47"/>
        <end position="54"/>
    </location>
</feature>
<organism evidence="12 13">
    <name type="scientific">Schizothecium vesticola</name>
    <dbReference type="NCBI Taxonomy" id="314040"/>
    <lineage>
        <taxon>Eukaryota</taxon>
        <taxon>Fungi</taxon>
        <taxon>Dikarya</taxon>
        <taxon>Ascomycota</taxon>
        <taxon>Pezizomycotina</taxon>
        <taxon>Sordariomycetes</taxon>
        <taxon>Sordariomycetidae</taxon>
        <taxon>Sordariales</taxon>
        <taxon>Schizotheciaceae</taxon>
        <taxon>Schizothecium</taxon>
    </lineage>
</organism>
<evidence type="ECO:0000256" key="6">
    <source>
        <dbReference type="ARBA" id="ARBA00022729"/>
    </source>
</evidence>
<evidence type="ECO:0000313" key="13">
    <source>
        <dbReference type="Proteomes" id="UP001172155"/>
    </source>
</evidence>
<feature type="domain" description="CFEM" evidence="11">
    <location>
        <begin position="5"/>
        <end position="117"/>
    </location>
</feature>
<evidence type="ECO:0000313" key="12">
    <source>
        <dbReference type="EMBL" id="KAK0749658.1"/>
    </source>
</evidence>
<keyword evidence="7 9" id="KW-1015">Disulfide bond</keyword>
<keyword evidence="8" id="KW-0449">Lipoprotein</keyword>
<evidence type="ECO:0000256" key="2">
    <source>
        <dbReference type="ARBA" id="ARBA00004613"/>
    </source>
</evidence>
<dbReference type="PROSITE" id="PS52012">
    <property type="entry name" value="CFEM"/>
    <property type="match status" value="1"/>
</dbReference>
<name>A0AA40F1V7_9PEZI</name>
<evidence type="ECO:0000256" key="7">
    <source>
        <dbReference type="ARBA" id="ARBA00023157"/>
    </source>
</evidence>
<proteinExistence type="inferred from homology"/>
<evidence type="ECO:0000259" key="11">
    <source>
        <dbReference type="PROSITE" id="PS52012"/>
    </source>
</evidence>
<dbReference type="GO" id="GO:0005576">
    <property type="term" value="C:extracellular region"/>
    <property type="evidence" value="ECO:0007669"/>
    <property type="project" value="UniProtKB-SubCell"/>
</dbReference>
<dbReference type="EMBL" id="JAUKUD010000003">
    <property type="protein sequence ID" value="KAK0749658.1"/>
    <property type="molecule type" value="Genomic_DNA"/>
</dbReference>
<keyword evidence="5" id="KW-0325">Glycoprotein</keyword>
<dbReference type="InterPro" id="IPR008427">
    <property type="entry name" value="Extracellular_membr_CFEM_dom"/>
</dbReference>
<evidence type="ECO:0000256" key="3">
    <source>
        <dbReference type="ARBA" id="ARBA00010031"/>
    </source>
</evidence>
<feature type="disulfide bond" evidence="9">
    <location>
        <begin position="33"/>
        <end position="73"/>
    </location>
</feature>
<feature type="chain" id="PRO_5041332655" description="CFEM domain-containing protein" evidence="10">
    <location>
        <begin position="21"/>
        <end position="183"/>
    </location>
</feature>
<sequence>MMSPTLQLIILFLALEAALAAGPAEEVGKLLICEQTCLTAQFPPCHCPLGNFECLCKCDGLVPNLQLCSGTRCSSDRNQTIQAFIDTNLCPKPRTTSSSSSSKTSSTTSSTSVVVSSTSIFTTTSRAGPPSPTPTCSQGFHGNGTRGSPGCLITGGAGVAIQEWGWVLVGFLSVAVVNAWIGI</sequence>
<evidence type="ECO:0000256" key="4">
    <source>
        <dbReference type="ARBA" id="ARBA00022525"/>
    </source>
</evidence>
<keyword evidence="5" id="KW-0472">Membrane</keyword>
<evidence type="ECO:0000256" key="5">
    <source>
        <dbReference type="ARBA" id="ARBA00022622"/>
    </source>
</evidence>
<comment type="caution">
    <text evidence="12">The sequence shown here is derived from an EMBL/GenBank/DDBJ whole genome shotgun (WGS) entry which is preliminary data.</text>
</comment>
<feature type="signal peptide" evidence="10">
    <location>
        <begin position="1"/>
        <end position="20"/>
    </location>
</feature>
<dbReference type="Proteomes" id="UP001172155">
    <property type="component" value="Unassembled WGS sequence"/>
</dbReference>
<protein>
    <recommendedName>
        <fullName evidence="11">CFEM domain-containing protein</fullName>
    </recommendedName>
</protein>
<dbReference type="AlphaFoldDB" id="A0AA40F1V7"/>
<evidence type="ECO:0000256" key="1">
    <source>
        <dbReference type="ARBA" id="ARBA00004589"/>
    </source>
</evidence>
<comment type="subcellular location">
    <subcellularLocation>
        <location evidence="1">Membrane</location>
        <topology evidence="1">Lipid-anchor</topology>
        <topology evidence="1">GPI-anchor</topology>
    </subcellularLocation>
    <subcellularLocation>
        <location evidence="2">Secreted</location>
    </subcellularLocation>
</comment>
<keyword evidence="4" id="KW-0964">Secreted</keyword>
<feature type="disulfide bond" evidence="9">
    <location>
        <begin position="37"/>
        <end position="68"/>
    </location>
</feature>